<reference evidence="1" key="1">
    <citation type="submission" date="2022-08" db="UniProtKB">
        <authorList>
            <consortium name="EnsemblMetazoa"/>
        </authorList>
    </citation>
    <scope>IDENTIFICATION</scope>
    <source>
        <strain evidence="1">EBRO</strain>
    </source>
</reference>
<dbReference type="VEuPathDB" id="VectorBase:AATE005385"/>
<proteinExistence type="predicted"/>
<dbReference type="EnsemblMetazoa" id="AATE005385-RA">
    <property type="protein sequence ID" value="AATE005385-PA.1"/>
    <property type="gene ID" value="AATE005385"/>
</dbReference>
<evidence type="ECO:0000313" key="1">
    <source>
        <dbReference type="EnsemblMetazoa" id="AATE005385-PA.1"/>
    </source>
</evidence>
<protein>
    <submittedName>
        <fullName evidence="1">Uncharacterized protein</fullName>
    </submittedName>
</protein>
<organism evidence="1">
    <name type="scientific">Anopheles atroparvus</name>
    <name type="common">European mosquito</name>
    <dbReference type="NCBI Taxonomy" id="41427"/>
    <lineage>
        <taxon>Eukaryota</taxon>
        <taxon>Metazoa</taxon>
        <taxon>Ecdysozoa</taxon>
        <taxon>Arthropoda</taxon>
        <taxon>Hexapoda</taxon>
        <taxon>Insecta</taxon>
        <taxon>Pterygota</taxon>
        <taxon>Neoptera</taxon>
        <taxon>Endopterygota</taxon>
        <taxon>Diptera</taxon>
        <taxon>Nematocera</taxon>
        <taxon>Culicoidea</taxon>
        <taxon>Culicidae</taxon>
        <taxon>Anophelinae</taxon>
        <taxon>Anopheles</taxon>
    </lineage>
</organism>
<dbReference type="AlphaFoldDB" id="A0A182ITV4"/>
<name>A0A182ITV4_ANOAO</name>
<accession>A0A182ITV4</accession>
<sequence length="294" mass="31945">MPVDCRPKGENSISFFGEEPSATTMVPSCGVVFRFNRKSLSDALSWIVMVPFSTVSRSSLVSVARPSGRYFGKPTASSSFRGLTPGACLWRASSSSAVFTGYTTCCSSSSNTSISSLQFFAMKHRTLSISSLLSDATSSSLMILLISSRTSSLCIFSMRSAEKRFDLGVPNSSSICLAWFRKEVRSCSSMIAALSAGSMLRSRPRSASPADRNGFVDSRTISGVWFCTMRCCDMLSDCNLNTFSDIFVYSSFNRFSAAQANFSSVSSRSMLVAILSTRAVSVKKEYKDIATRET</sequence>